<dbReference type="Gene3D" id="2.70.98.70">
    <property type="match status" value="1"/>
</dbReference>
<dbReference type="EMBL" id="JAUKWQ010000003">
    <property type="protein sequence ID" value="MDO1582863.1"/>
    <property type="molecule type" value="Genomic_DNA"/>
</dbReference>
<dbReference type="SUPFAM" id="SSF48230">
    <property type="entry name" value="Chondroitin AC/alginate lyase"/>
    <property type="match status" value="1"/>
</dbReference>
<evidence type="ECO:0000256" key="2">
    <source>
        <dbReference type="ARBA" id="ARBA00022729"/>
    </source>
</evidence>
<dbReference type="Pfam" id="PF07940">
    <property type="entry name" value="Hepar_II_III_C"/>
    <property type="match status" value="1"/>
</dbReference>
<evidence type="ECO:0000313" key="6">
    <source>
        <dbReference type="EMBL" id="MDO1582863.1"/>
    </source>
</evidence>
<accession>A0ABT8SY94</accession>
<sequence length="576" mass="64909">MLGKGVPEALEGWIVNLLVAAGEAAAAASWPQIRAYDYREYGLNGNRSRFEELYFRRRLMLNDLVLAEWVEGQGRFLDAVIDGLLLISEESGWQLPAHNSYERGGKRLSMADPDDPVVDLFAAETAAILSTTLYLLRDRLDAVDPLVSKRVEREINVRIFKPYINRHFWWMGRGDERMNNWTAWITQNVLLAAFTLPTDETLRRAFLPKALMSLDAFLKDYAEDGACEEGVIYYRHAGLCLHGAMTILDQVAPSAMKPLWQEPKVRNMADYIRHMHVGGDYYFNFADSSAVVPPCGAREYLFGRAVGSEALMGFAAADFVRDENRLMPKEWNLWYRLQAILAASEIMSHERAAPAKADHYFPGIGLAIARDNRFALAVKGGHNGESHNHNDVGSVTLYKDRQPLLIDVGVETYTAKTFSPHRYEIWTMQSAYHNLPSFGGVMQCDGVEFAAQGMDVRFEEEMAEISLDIAGAYPAEAELQSYRRTVRMVRGRTVQMRDEYHGVGPATLSLMTVLEPRTDEGRIWLGNKAEIRLEGAGSITVEPLDITDSRLRQSWPVRLYRLLVPLTGSTLTLTIS</sequence>
<evidence type="ECO:0000256" key="3">
    <source>
        <dbReference type="ARBA" id="ARBA00022764"/>
    </source>
</evidence>
<proteinExistence type="predicted"/>
<keyword evidence="3" id="KW-0574">Periplasm</keyword>
<name>A0ABT8SY94_9HYPH</name>
<keyword evidence="4" id="KW-0456">Lyase</keyword>
<evidence type="ECO:0000256" key="4">
    <source>
        <dbReference type="ARBA" id="ARBA00023239"/>
    </source>
</evidence>
<dbReference type="Gene3D" id="1.50.10.100">
    <property type="entry name" value="Chondroitin AC/alginate lyase"/>
    <property type="match status" value="1"/>
</dbReference>
<dbReference type="Proteomes" id="UP001169006">
    <property type="component" value="Unassembled WGS sequence"/>
</dbReference>
<dbReference type="InterPro" id="IPR012480">
    <property type="entry name" value="Hepar_II_III_C"/>
</dbReference>
<evidence type="ECO:0000256" key="1">
    <source>
        <dbReference type="ARBA" id="ARBA00004418"/>
    </source>
</evidence>
<comment type="subcellular location">
    <subcellularLocation>
        <location evidence="1">Periplasm</location>
    </subcellularLocation>
</comment>
<reference evidence="6" key="1">
    <citation type="journal article" date="2015" name="Int. J. Syst. Evol. Microbiol.">
        <title>Rhizobium oryzicola sp. nov., potential plant-growth-promoting endophytic bacteria isolated from rice roots.</title>
        <authorList>
            <person name="Zhang X.X."/>
            <person name="Gao J.S."/>
            <person name="Cao Y.H."/>
            <person name="Sheirdil R.A."/>
            <person name="Wang X.C."/>
            <person name="Zhang L."/>
        </authorList>
    </citation>
    <scope>NUCLEOTIDE SEQUENCE</scope>
    <source>
        <strain evidence="6">05753</strain>
    </source>
</reference>
<organism evidence="6 7">
    <name type="scientific">Rhizobium oryzicola</name>
    <dbReference type="NCBI Taxonomy" id="1232668"/>
    <lineage>
        <taxon>Bacteria</taxon>
        <taxon>Pseudomonadati</taxon>
        <taxon>Pseudomonadota</taxon>
        <taxon>Alphaproteobacteria</taxon>
        <taxon>Hyphomicrobiales</taxon>
        <taxon>Rhizobiaceae</taxon>
        <taxon>Rhizobium/Agrobacterium group</taxon>
        <taxon>Rhizobium</taxon>
    </lineage>
</organism>
<evidence type="ECO:0000259" key="5">
    <source>
        <dbReference type="Pfam" id="PF07940"/>
    </source>
</evidence>
<dbReference type="InterPro" id="IPR008929">
    <property type="entry name" value="Chondroitin_lyas"/>
</dbReference>
<protein>
    <submittedName>
        <fullName evidence="6">Heparinase II/III family protein</fullName>
    </submittedName>
</protein>
<comment type="caution">
    <text evidence="6">The sequence shown here is derived from an EMBL/GenBank/DDBJ whole genome shotgun (WGS) entry which is preliminary data.</text>
</comment>
<keyword evidence="7" id="KW-1185">Reference proteome</keyword>
<dbReference type="PANTHER" id="PTHR39210">
    <property type="entry name" value="HEPARIN-SULFATE LYASE"/>
    <property type="match status" value="1"/>
</dbReference>
<dbReference type="PANTHER" id="PTHR39210:SF1">
    <property type="entry name" value="HEPARIN-SULFATE LYASE"/>
    <property type="match status" value="1"/>
</dbReference>
<feature type="domain" description="Heparinase II/III-like C-terminal" evidence="5">
    <location>
        <begin position="355"/>
        <end position="555"/>
    </location>
</feature>
<gene>
    <name evidence="6" type="ORF">Q2T52_12295</name>
</gene>
<reference evidence="6" key="2">
    <citation type="submission" date="2023-07" db="EMBL/GenBank/DDBJ databases">
        <authorList>
            <person name="Sun H."/>
        </authorList>
    </citation>
    <scope>NUCLEOTIDE SEQUENCE</scope>
    <source>
        <strain evidence="6">05753</strain>
    </source>
</reference>
<keyword evidence="2" id="KW-0732">Signal</keyword>
<evidence type="ECO:0000313" key="7">
    <source>
        <dbReference type="Proteomes" id="UP001169006"/>
    </source>
</evidence>